<dbReference type="InterPro" id="IPR016449">
    <property type="entry name" value="K_chnl_inward-rec_Kir"/>
</dbReference>
<dbReference type="GO" id="GO:0034765">
    <property type="term" value="P:regulation of monoatomic ion transmembrane transport"/>
    <property type="evidence" value="ECO:0007669"/>
    <property type="project" value="TreeGrafter"/>
</dbReference>
<dbReference type="FunFam" id="1.10.287.70:FF:000019">
    <property type="entry name" value="G protein-activated inward rectifier potassium channel 1"/>
    <property type="match status" value="1"/>
</dbReference>
<evidence type="ECO:0000256" key="16">
    <source>
        <dbReference type="ARBA" id="ARBA00081071"/>
    </source>
</evidence>
<dbReference type="InterPro" id="IPR040445">
    <property type="entry name" value="Kir_TM"/>
</dbReference>
<dbReference type="STRING" id="113540.ENSSFOP00015020775"/>
<comment type="caution">
    <text evidence="22">The sequence shown here is derived from an EMBL/GenBank/DDBJ whole genome shotgun (WGS) entry which is preliminary data.</text>
</comment>
<dbReference type="InterPro" id="IPR014756">
    <property type="entry name" value="Ig_E-set"/>
</dbReference>
<feature type="non-terminal residue" evidence="22">
    <location>
        <position position="1"/>
    </location>
</feature>
<feature type="region of interest" description="Disordered" evidence="18">
    <location>
        <begin position="271"/>
        <end position="295"/>
    </location>
</feature>
<dbReference type="GO" id="GO:0015467">
    <property type="term" value="F:G-protein activated inward rectifier potassium channel activity"/>
    <property type="evidence" value="ECO:0007669"/>
    <property type="project" value="InterPro"/>
</dbReference>
<dbReference type="SUPFAM" id="SSF81296">
    <property type="entry name" value="E set domains"/>
    <property type="match status" value="1"/>
</dbReference>
<evidence type="ECO:0000256" key="19">
    <source>
        <dbReference type="SAM" id="Phobius"/>
    </source>
</evidence>
<reference evidence="22 23" key="1">
    <citation type="submission" date="2015-08" db="EMBL/GenBank/DDBJ databases">
        <title>The genome of the Asian arowana (Scleropages formosus).</title>
        <authorList>
            <person name="Tan M.H."/>
            <person name="Gan H.M."/>
            <person name="Croft L.J."/>
            <person name="Austin C.M."/>
        </authorList>
    </citation>
    <scope>NUCLEOTIDE SEQUENCE [LARGE SCALE GENOMIC DNA]</scope>
    <source>
        <strain evidence="22">Aro1</strain>
    </source>
</reference>
<evidence type="ECO:0000256" key="3">
    <source>
        <dbReference type="ARBA" id="ARBA00022538"/>
    </source>
</evidence>
<dbReference type="GO" id="GO:0005886">
    <property type="term" value="C:plasma membrane"/>
    <property type="evidence" value="ECO:0007669"/>
    <property type="project" value="TreeGrafter"/>
</dbReference>
<comment type="subcellular location">
    <subcellularLocation>
        <location evidence="1 17">Membrane</location>
        <topology evidence="1 17">Multi-pass membrane protein</topology>
    </subcellularLocation>
</comment>
<protein>
    <recommendedName>
        <fullName evidence="14">G protein-activated inward rectifier potassium channel 3</fullName>
    </recommendedName>
    <alternativeName>
        <fullName evidence="16">Inward rectifier K(+) channel Kir3.3</fullName>
    </alternativeName>
    <alternativeName>
        <fullName evidence="15">Potassium channel, inwardly rectifying subfamily J member 9</fullName>
    </alternativeName>
</protein>
<keyword evidence="7 19" id="KW-1133">Transmembrane helix</keyword>
<evidence type="ECO:0000256" key="15">
    <source>
        <dbReference type="ARBA" id="ARBA00076077"/>
    </source>
</evidence>
<evidence type="ECO:0000256" key="5">
    <source>
        <dbReference type="ARBA" id="ARBA00022882"/>
    </source>
</evidence>
<feature type="domain" description="Inward rectifier potassium channel C-terminal" evidence="21">
    <location>
        <begin position="445"/>
        <end position="612"/>
    </location>
</feature>
<evidence type="ECO:0000259" key="20">
    <source>
        <dbReference type="Pfam" id="PF01007"/>
    </source>
</evidence>
<dbReference type="InterPro" id="IPR013518">
    <property type="entry name" value="K_chnl_inward-rec_Kir_cyto"/>
</dbReference>
<evidence type="ECO:0000256" key="7">
    <source>
        <dbReference type="ARBA" id="ARBA00022989"/>
    </source>
</evidence>
<dbReference type="PRINTS" id="PR01329">
    <property type="entry name" value="KIR33CHANNEL"/>
</dbReference>
<feature type="transmembrane region" description="Helical" evidence="19">
    <location>
        <begin position="413"/>
        <end position="433"/>
    </location>
</feature>
<evidence type="ECO:0000256" key="9">
    <source>
        <dbReference type="ARBA" id="ARBA00023136"/>
    </source>
</evidence>
<feature type="compositionally biased region" description="Basic and acidic residues" evidence="18">
    <location>
        <begin position="101"/>
        <end position="113"/>
    </location>
</feature>
<proteinExistence type="inferred from homology"/>
<feature type="region of interest" description="Disordered" evidence="18">
    <location>
        <begin position="1"/>
        <end position="143"/>
    </location>
</feature>
<evidence type="ECO:0000313" key="22">
    <source>
        <dbReference type="EMBL" id="KPP78550.1"/>
    </source>
</evidence>
<dbReference type="SUPFAM" id="SSF81324">
    <property type="entry name" value="Voltage-gated potassium channels"/>
    <property type="match status" value="1"/>
</dbReference>
<evidence type="ECO:0000256" key="17">
    <source>
        <dbReference type="RuleBase" id="RU003822"/>
    </source>
</evidence>
<keyword evidence="8 17" id="KW-0406">Ion transport</keyword>
<feature type="region of interest" description="Disordered" evidence="18">
    <location>
        <begin position="636"/>
        <end position="687"/>
    </location>
</feature>
<dbReference type="Proteomes" id="UP000034805">
    <property type="component" value="Unassembled WGS sequence"/>
</dbReference>
<evidence type="ECO:0000313" key="23">
    <source>
        <dbReference type="Proteomes" id="UP000034805"/>
    </source>
</evidence>
<dbReference type="PANTHER" id="PTHR11767">
    <property type="entry name" value="INWARD RECTIFIER POTASSIUM CHANNEL"/>
    <property type="match status" value="1"/>
</dbReference>
<keyword evidence="3 17" id="KW-0633">Potassium transport</keyword>
<keyword evidence="2 17" id="KW-0813">Transport</keyword>
<comment type="subunit">
    <text evidence="13">Associates with KCNJ3/GIRK1 to form a G-protein-activated heteromultimer pore-forming unit. Interacts (via PDZ-binding motif) with SNX27 (via PDZ domain); the interaction is required when endocytosed to prevent degradation in lysosomes and promote recycling to the plasma membrane.</text>
</comment>
<evidence type="ECO:0000256" key="14">
    <source>
        <dbReference type="ARBA" id="ARBA00072191"/>
    </source>
</evidence>
<evidence type="ECO:0000256" key="2">
    <source>
        <dbReference type="ARBA" id="ARBA00022448"/>
    </source>
</evidence>
<dbReference type="PANTHER" id="PTHR11767:SF17">
    <property type="entry name" value="G PROTEIN-ACTIVATED INWARD RECTIFIER POTASSIUM CHANNEL 3"/>
    <property type="match status" value="1"/>
</dbReference>
<organism evidence="22 23">
    <name type="scientific">Scleropages formosus</name>
    <name type="common">Asian bonytongue</name>
    <name type="synonym">Osteoglossum formosum</name>
    <dbReference type="NCBI Taxonomy" id="113540"/>
    <lineage>
        <taxon>Eukaryota</taxon>
        <taxon>Metazoa</taxon>
        <taxon>Chordata</taxon>
        <taxon>Craniata</taxon>
        <taxon>Vertebrata</taxon>
        <taxon>Euteleostomi</taxon>
        <taxon>Actinopterygii</taxon>
        <taxon>Neopterygii</taxon>
        <taxon>Teleostei</taxon>
        <taxon>Osteoglossocephala</taxon>
        <taxon>Osteoglossomorpha</taxon>
        <taxon>Osteoglossiformes</taxon>
        <taxon>Osteoglossidae</taxon>
        <taxon>Scleropages</taxon>
    </lineage>
</organism>
<feature type="domain" description="Potassium channel inwardly rectifying transmembrane" evidence="20">
    <location>
        <begin position="299"/>
        <end position="438"/>
    </location>
</feature>
<evidence type="ECO:0000256" key="18">
    <source>
        <dbReference type="SAM" id="MobiDB-lite"/>
    </source>
</evidence>
<dbReference type="PRINTS" id="PR01320">
    <property type="entry name" value="KIRCHANNEL"/>
</dbReference>
<keyword evidence="5 17" id="KW-0851">Voltage-gated channel</keyword>
<name>A0A0P7XTH7_SCLFO</name>
<comment type="catalytic activity">
    <reaction evidence="11">
        <text>K(+)(in) = K(+)(out)</text>
        <dbReference type="Rhea" id="RHEA:29463"/>
        <dbReference type="ChEBI" id="CHEBI:29103"/>
    </reaction>
</comment>
<feature type="region of interest" description="Disordered" evidence="18">
    <location>
        <begin position="207"/>
        <end position="232"/>
    </location>
</feature>
<feature type="transmembrane region" description="Helical" evidence="19">
    <location>
        <begin position="335"/>
        <end position="356"/>
    </location>
</feature>
<dbReference type="Gene3D" id="2.60.40.1400">
    <property type="entry name" value="G protein-activated inward rectifier potassium channel 1"/>
    <property type="match status" value="1"/>
</dbReference>
<accession>A0A0P7XTH7</accession>
<evidence type="ECO:0000256" key="10">
    <source>
        <dbReference type="ARBA" id="ARBA00023303"/>
    </source>
</evidence>
<dbReference type="Gene3D" id="1.10.287.70">
    <property type="match status" value="1"/>
</dbReference>
<evidence type="ECO:0000256" key="6">
    <source>
        <dbReference type="ARBA" id="ARBA00022958"/>
    </source>
</evidence>
<evidence type="ECO:0000259" key="21">
    <source>
        <dbReference type="Pfam" id="PF17655"/>
    </source>
</evidence>
<dbReference type="GO" id="GO:1990573">
    <property type="term" value="P:potassium ion import across plasma membrane"/>
    <property type="evidence" value="ECO:0007669"/>
    <property type="project" value="TreeGrafter"/>
</dbReference>
<feature type="compositionally biased region" description="Gly residues" evidence="18">
    <location>
        <begin position="646"/>
        <end position="655"/>
    </location>
</feature>
<evidence type="ECO:0000256" key="11">
    <source>
        <dbReference type="ARBA" id="ARBA00034430"/>
    </source>
</evidence>
<dbReference type="FunFam" id="2.60.40.1400:FF:000001">
    <property type="entry name" value="G protein-activated inward rectifier potassium channel 2"/>
    <property type="match status" value="1"/>
</dbReference>
<dbReference type="Pfam" id="PF17655">
    <property type="entry name" value="IRK_C"/>
    <property type="match status" value="1"/>
</dbReference>
<sequence>LATARLRQPPFSPKIATTRSETPGETEATRGGCFAAGLAALGAVSRPRSEKEIRRGLRSHGAADPDPPEEVCERHRPRRHGVPGHEPLPRDTTRASPPRDGSLKTRNWREESRQQLSPLAAKNRKRTPWVKGPRTGLTRSCTGHGFGKDSNRCGLPAFPSSVPKSRALKTTTAHIDTYSRSHNRFAFCKRKMALENFTSIPESISLPVTDKREGPTDNAAEPSAPASLFDVTEDPGHIVTTETATPPKPTNNSRSFQAKLAAREAQVEAYQQRKKAQGGGAEKGKFGWGRSKRKRQRYVEKNGRCNVQHGNMRETYRYLTDIFTTLVDLNWRCSLFVFVMAYAVTWLFFGAIWYLIAYCRGDLDHLEDETWTPCVNNVNGFISAFLFSIETETTIGYGHRVITDQCPVGTMLLLLQAILGSMVNAFMVGCMFVKISQPNKRAETLVFSRNAVISLRDDKLCLMFRVGDLRSSHIVGANMRAKLIKSKQTQEGEFIPLDQTDISVGFETGDDRLFLVSPLVISHEIDSHSPFWDMSQAQLEKEDFEIVVILEGMVEATGMTCQARSSYLAEEVLWGHRFSPMMSLAEGFFDVDYSAFHHTFEVDTPSCSARELSLAAARLKAHLYWSISSRLDEELDHLEKQPDSGSGDGKVGGGPTFVVGETPETLEQSGQGEQNGSVTTDQSESEA</sequence>
<keyword evidence="4 17" id="KW-0812">Transmembrane</keyword>
<dbReference type="InterPro" id="IPR041647">
    <property type="entry name" value="IRK_C"/>
</dbReference>
<keyword evidence="6 17" id="KW-0630">Potassium</keyword>
<evidence type="ECO:0000256" key="4">
    <source>
        <dbReference type="ARBA" id="ARBA00022692"/>
    </source>
</evidence>
<dbReference type="GO" id="GO:0034702">
    <property type="term" value="C:monoatomic ion channel complex"/>
    <property type="evidence" value="ECO:0007669"/>
    <property type="project" value="UniProtKB-KW"/>
</dbReference>
<dbReference type="InterPro" id="IPR003276">
    <property type="entry name" value="K_chnl_inward-rec_Kir3.3"/>
</dbReference>
<keyword evidence="9 19" id="KW-0472">Membrane</keyword>
<dbReference type="GO" id="GO:0007399">
    <property type="term" value="P:nervous system development"/>
    <property type="evidence" value="ECO:0007669"/>
    <property type="project" value="UniProtKB-ARBA"/>
</dbReference>
<evidence type="ECO:0000256" key="12">
    <source>
        <dbReference type="ARBA" id="ARBA00061604"/>
    </source>
</evidence>
<keyword evidence="10 17" id="KW-0407">Ion channel</keyword>
<gene>
    <name evidence="22" type="ORF">Z043_101950</name>
</gene>
<dbReference type="AlphaFoldDB" id="A0A0P7XTH7"/>
<evidence type="ECO:0000256" key="8">
    <source>
        <dbReference type="ARBA" id="ARBA00023065"/>
    </source>
</evidence>
<comment type="similarity">
    <text evidence="12">Belongs to the inward rectifier-type potassium channel (TC 1.A.2.1) family. KCNJ9 subfamily.</text>
</comment>
<dbReference type="EMBL" id="JARO02000439">
    <property type="protein sequence ID" value="KPP78550.1"/>
    <property type="molecule type" value="Genomic_DNA"/>
</dbReference>
<evidence type="ECO:0000256" key="1">
    <source>
        <dbReference type="ARBA" id="ARBA00004141"/>
    </source>
</evidence>
<feature type="compositionally biased region" description="Polar residues" evidence="18">
    <location>
        <begin position="665"/>
        <end position="687"/>
    </location>
</feature>
<evidence type="ECO:0000256" key="13">
    <source>
        <dbReference type="ARBA" id="ARBA00062687"/>
    </source>
</evidence>
<dbReference type="Pfam" id="PF01007">
    <property type="entry name" value="IRK"/>
    <property type="match status" value="1"/>
</dbReference>